<dbReference type="PROSITE" id="PS00893">
    <property type="entry name" value="NUDIX_BOX"/>
    <property type="match status" value="1"/>
</dbReference>
<dbReference type="PANTHER" id="PTHR43046">
    <property type="entry name" value="GDP-MANNOSE MANNOSYL HYDROLASE"/>
    <property type="match status" value="1"/>
</dbReference>
<dbReference type="InterPro" id="IPR020476">
    <property type="entry name" value="Nudix_hydrolase"/>
</dbReference>
<dbReference type="InterPro" id="IPR015797">
    <property type="entry name" value="NUDIX_hydrolase-like_dom_sf"/>
</dbReference>
<evidence type="ECO:0000256" key="2">
    <source>
        <dbReference type="ARBA" id="ARBA00022801"/>
    </source>
</evidence>
<dbReference type="InterPro" id="IPR020084">
    <property type="entry name" value="NUDIX_hydrolase_CS"/>
</dbReference>
<dbReference type="PRINTS" id="PR00502">
    <property type="entry name" value="NUDIXFAMILY"/>
</dbReference>
<evidence type="ECO:0000256" key="3">
    <source>
        <dbReference type="RuleBase" id="RU003476"/>
    </source>
</evidence>
<keyword evidence="6" id="KW-1185">Reference proteome</keyword>
<dbReference type="Gene3D" id="3.90.79.10">
    <property type="entry name" value="Nucleoside Triphosphate Pyrophosphohydrolase"/>
    <property type="match status" value="1"/>
</dbReference>
<dbReference type="PROSITE" id="PS51462">
    <property type="entry name" value="NUDIX"/>
    <property type="match status" value="1"/>
</dbReference>
<dbReference type="RefSeq" id="WP_109457294.1">
    <property type="nucleotide sequence ID" value="NZ_QFBC01000002.1"/>
</dbReference>
<evidence type="ECO:0000259" key="4">
    <source>
        <dbReference type="PROSITE" id="PS51462"/>
    </source>
</evidence>
<comment type="cofactor">
    <cofactor evidence="1">
        <name>Mg(2+)</name>
        <dbReference type="ChEBI" id="CHEBI:18420"/>
    </cofactor>
</comment>
<gene>
    <name evidence="5" type="ORF">DEM27_05995</name>
</gene>
<comment type="similarity">
    <text evidence="3">Belongs to the Nudix hydrolase family.</text>
</comment>
<dbReference type="Pfam" id="PF00293">
    <property type="entry name" value="NUDIX"/>
    <property type="match status" value="1"/>
</dbReference>
<feature type="domain" description="Nudix hydrolase" evidence="4">
    <location>
        <begin position="16"/>
        <end position="152"/>
    </location>
</feature>
<dbReference type="Proteomes" id="UP000245252">
    <property type="component" value="Unassembled WGS sequence"/>
</dbReference>
<reference evidence="5 6" key="1">
    <citation type="submission" date="2018-05" db="EMBL/GenBank/DDBJ databases">
        <title>The draft genome of strain NS-104.</title>
        <authorList>
            <person name="Hang P."/>
            <person name="Jiang J."/>
        </authorList>
    </citation>
    <scope>NUCLEOTIDE SEQUENCE [LARGE SCALE GENOMIC DNA]</scope>
    <source>
        <strain evidence="5 6">NS-104</strain>
    </source>
</reference>
<accession>A0A2U2DV69</accession>
<sequence length="168" mass="19190">MSARRMIRMDDGQGRVFQMRVAGLAFRDGHLLVHRATHETFWTLPGGRAELGETSEATLVREMQEELGVAATIGRLLWSVENFFHYDGADCHEYGLYYLMELPESFPFHACDIVHRVQDGSSALEFKWVPATREAVAALDMPPYFLAREIETLPESPRHIVWHDGDLD</sequence>
<proteinExistence type="inferred from homology"/>
<dbReference type="InterPro" id="IPR000086">
    <property type="entry name" value="NUDIX_hydrolase_dom"/>
</dbReference>
<comment type="caution">
    <text evidence="5">The sequence shown here is derived from an EMBL/GenBank/DDBJ whole genome shotgun (WGS) entry which is preliminary data.</text>
</comment>
<dbReference type="SUPFAM" id="SSF55811">
    <property type="entry name" value="Nudix"/>
    <property type="match status" value="1"/>
</dbReference>
<dbReference type="CDD" id="cd04688">
    <property type="entry name" value="NUDIX_Hydrolase"/>
    <property type="match status" value="1"/>
</dbReference>
<name>A0A2U2DV69_9HYPH</name>
<dbReference type="AlphaFoldDB" id="A0A2U2DV69"/>
<dbReference type="GO" id="GO:0016787">
    <property type="term" value="F:hydrolase activity"/>
    <property type="evidence" value="ECO:0007669"/>
    <property type="project" value="UniProtKB-KW"/>
</dbReference>
<dbReference type="EMBL" id="QFBC01000002">
    <property type="protein sequence ID" value="PWE57191.1"/>
    <property type="molecule type" value="Genomic_DNA"/>
</dbReference>
<keyword evidence="2 3" id="KW-0378">Hydrolase</keyword>
<evidence type="ECO:0000313" key="5">
    <source>
        <dbReference type="EMBL" id="PWE57191.1"/>
    </source>
</evidence>
<evidence type="ECO:0000256" key="1">
    <source>
        <dbReference type="ARBA" id="ARBA00001946"/>
    </source>
</evidence>
<evidence type="ECO:0000313" key="6">
    <source>
        <dbReference type="Proteomes" id="UP000245252"/>
    </source>
</evidence>
<dbReference type="PANTHER" id="PTHR43046:SF14">
    <property type="entry name" value="MUTT_NUDIX FAMILY PROTEIN"/>
    <property type="match status" value="1"/>
</dbReference>
<organism evidence="5 6">
    <name type="scientific">Metarhizobium album</name>
    <dbReference type="NCBI Taxonomy" id="2182425"/>
    <lineage>
        <taxon>Bacteria</taxon>
        <taxon>Pseudomonadati</taxon>
        <taxon>Pseudomonadota</taxon>
        <taxon>Alphaproteobacteria</taxon>
        <taxon>Hyphomicrobiales</taxon>
        <taxon>Rhizobiaceae</taxon>
        <taxon>Metarhizobium</taxon>
    </lineage>
</organism>
<dbReference type="OrthoDB" id="9804442at2"/>
<protein>
    <submittedName>
        <fullName evidence="5">DNA mismatch repair protein MutT</fullName>
    </submittedName>
</protein>